<reference evidence="2" key="3">
    <citation type="submission" date="2025-09" db="UniProtKB">
        <authorList>
            <consortium name="Ensembl"/>
        </authorList>
    </citation>
    <scope>IDENTIFICATION</scope>
</reference>
<evidence type="ECO:0000313" key="3">
    <source>
        <dbReference type="Proteomes" id="UP000291022"/>
    </source>
</evidence>
<feature type="region of interest" description="Disordered" evidence="1">
    <location>
        <begin position="1"/>
        <end position="180"/>
    </location>
</feature>
<dbReference type="AlphaFoldDB" id="A0A452SWF4"/>
<dbReference type="Ensembl" id="ENSUAMT00000041484.1">
    <property type="protein sequence ID" value="ENSUAMP00000037268.1"/>
    <property type="gene ID" value="ENSUAMG00000028225.1"/>
</dbReference>
<feature type="compositionally biased region" description="Pro residues" evidence="1">
    <location>
        <begin position="1"/>
        <end position="17"/>
    </location>
</feature>
<dbReference type="GeneTree" id="ENSGT00910000148156"/>
<dbReference type="Proteomes" id="UP000291022">
    <property type="component" value="Unassembled WGS sequence"/>
</dbReference>
<reference evidence="3" key="1">
    <citation type="submission" date="2016-06" db="EMBL/GenBank/DDBJ databases">
        <title>De novo assembly and RNA-Seq shows season-dependent expression and editing in black bear kidneys.</title>
        <authorList>
            <person name="Korstanje R."/>
            <person name="Srivastava A."/>
            <person name="Sarsani V.K."/>
            <person name="Sheehan S.M."/>
            <person name="Seger R.L."/>
            <person name="Barter M.E."/>
            <person name="Lindqvist C."/>
            <person name="Brody L.C."/>
            <person name="Mullikin J.C."/>
        </authorList>
    </citation>
    <scope>NUCLEOTIDE SEQUENCE [LARGE SCALE GENOMIC DNA]</scope>
</reference>
<proteinExistence type="predicted"/>
<organism evidence="2 3">
    <name type="scientific">Ursus americanus</name>
    <name type="common">American black bear</name>
    <name type="synonym">Euarctos americanus</name>
    <dbReference type="NCBI Taxonomy" id="9643"/>
    <lineage>
        <taxon>Eukaryota</taxon>
        <taxon>Metazoa</taxon>
        <taxon>Chordata</taxon>
        <taxon>Craniata</taxon>
        <taxon>Vertebrata</taxon>
        <taxon>Euteleostomi</taxon>
        <taxon>Mammalia</taxon>
        <taxon>Eutheria</taxon>
        <taxon>Laurasiatheria</taxon>
        <taxon>Carnivora</taxon>
        <taxon>Caniformia</taxon>
        <taxon>Ursidae</taxon>
        <taxon>Ursus</taxon>
    </lineage>
</organism>
<keyword evidence="3" id="KW-1185">Reference proteome</keyword>
<evidence type="ECO:0000256" key="1">
    <source>
        <dbReference type="SAM" id="MobiDB-lite"/>
    </source>
</evidence>
<feature type="compositionally biased region" description="Polar residues" evidence="1">
    <location>
        <begin position="86"/>
        <end position="96"/>
    </location>
</feature>
<dbReference type="OMA" id="SSTHCWN"/>
<sequence>VHPDPGPPASGHPPVAPSLPSLLSADGAFIPSRPCPLVSPILPSEKGREARKQGDKGNLTWAPPPRSPCASPITSWKRRGPREGASPTSLLSSTHCWNGHRVQGRGAGLRPGWEPRNREDSRARALLPSKDSGEGGLGLGPVRWAPLGPPEGLETGRPSKASCSPQSLGPQRHGPDVLKWSENPGARVLVEAGTCRDRGLVIGGSWAVGLESLCPEN</sequence>
<reference evidence="2" key="2">
    <citation type="submission" date="2025-08" db="UniProtKB">
        <authorList>
            <consortium name="Ensembl"/>
        </authorList>
    </citation>
    <scope>IDENTIFICATION</scope>
</reference>
<feature type="compositionally biased region" description="Basic and acidic residues" evidence="1">
    <location>
        <begin position="113"/>
        <end position="123"/>
    </location>
</feature>
<name>A0A452SWF4_URSAM</name>
<feature type="compositionally biased region" description="Basic and acidic residues" evidence="1">
    <location>
        <begin position="45"/>
        <end position="55"/>
    </location>
</feature>
<protein>
    <submittedName>
        <fullName evidence="2">Uncharacterized protein</fullName>
    </submittedName>
</protein>
<accession>A0A452SWF4</accession>
<evidence type="ECO:0000313" key="2">
    <source>
        <dbReference type="Ensembl" id="ENSUAMP00000037268.1"/>
    </source>
</evidence>